<protein>
    <submittedName>
        <fullName evidence="2">Protein N-acetyltransferase, RimJ/RimL family</fullName>
    </submittedName>
</protein>
<dbReference type="EMBL" id="LT629745">
    <property type="protein sequence ID" value="SDR96651.1"/>
    <property type="molecule type" value="Genomic_DNA"/>
</dbReference>
<sequence>MKSYKAFETERLIIRPTSIEDKDFIYKLLNSPKWLRYIGDRNVRSSLDAEKYIVSRMLPQLEKLGFSNNTILKKEDGVKIGTCGLFDREGLYEVDIGFAFLPEYENLGYAFEATSTLKRAAKDEFGLTNLSAITLEENKASRKLLEKLEFKFKEKIRLPEDPAELMLYSLRL</sequence>
<name>A0A1H1NC93_9FLAO</name>
<dbReference type="AlphaFoldDB" id="A0A1H1NC93"/>
<dbReference type="Gene3D" id="3.40.630.30">
    <property type="match status" value="1"/>
</dbReference>
<dbReference type="PANTHER" id="PTHR43792:SF1">
    <property type="entry name" value="N-ACETYLTRANSFERASE DOMAIN-CONTAINING PROTEIN"/>
    <property type="match status" value="1"/>
</dbReference>
<evidence type="ECO:0000259" key="1">
    <source>
        <dbReference type="PROSITE" id="PS51186"/>
    </source>
</evidence>
<keyword evidence="2" id="KW-0808">Transferase</keyword>
<dbReference type="InterPro" id="IPR016181">
    <property type="entry name" value="Acyl_CoA_acyltransferase"/>
</dbReference>
<dbReference type="PANTHER" id="PTHR43792">
    <property type="entry name" value="GNAT FAMILY, PUTATIVE (AFU_ORTHOLOGUE AFUA_3G00765)-RELATED-RELATED"/>
    <property type="match status" value="1"/>
</dbReference>
<dbReference type="Proteomes" id="UP000198858">
    <property type="component" value="Chromosome I"/>
</dbReference>
<accession>A0A1H1NC93</accession>
<keyword evidence="3" id="KW-1185">Reference proteome</keyword>
<dbReference type="InterPro" id="IPR000182">
    <property type="entry name" value="GNAT_dom"/>
</dbReference>
<gene>
    <name evidence="2" type="ORF">SAMN04488552_1667</name>
</gene>
<dbReference type="RefSeq" id="WP_089662010.1">
    <property type="nucleotide sequence ID" value="NZ_LT629745.1"/>
</dbReference>
<dbReference type="InterPro" id="IPR051531">
    <property type="entry name" value="N-acetyltransferase"/>
</dbReference>
<dbReference type="Pfam" id="PF13302">
    <property type="entry name" value="Acetyltransf_3"/>
    <property type="match status" value="1"/>
</dbReference>
<organism evidence="2 3">
    <name type="scientific">Christiangramia echinicola</name>
    <dbReference type="NCBI Taxonomy" id="279359"/>
    <lineage>
        <taxon>Bacteria</taxon>
        <taxon>Pseudomonadati</taxon>
        <taxon>Bacteroidota</taxon>
        <taxon>Flavobacteriia</taxon>
        <taxon>Flavobacteriales</taxon>
        <taxon>Flavobacteriaceae</taxon>
        <taxon>Christiangramia</taxon>
    </lineage>
</organism>
<proteinExistence type="predicted"/>
<dbReference type="GO" id="GO:0016747">
    <property type="term" value="F:acyltransferase activity, transferring groups other than amino-acyl groups"/>
    <property type="evidence" value="ECO:0007669"/>
    <property type="project" value="InterPro"/>
</dbReference>
<dbReference type="STRING" id="1250231.SAMN04488552_1667"/>
<dbReference type="PROSITE" id="PS51186">
    <property type="entry name" value="GNAT"/>
    <property type="match status" value="1"/>
</dbReference>
<feature type="domain" description="N-acetyltransferase" evidence="1">
    <location>
        <begin position="12"/>
        <end position="171"/>
    </location>
</feature>
<reference evidence="2 3" key="1">
    <citation type="submission" date="2016-10" db="EMBL/GenBank/DDBJ databases">
        <authorList>
            <person name="Varghese N."/>
            <person name="Submissions S."/>
        </authorList>
    </citation>
    <scope>NUCLEOTIDE SEQUENCE [LARGE SCALE GENOMIC DNA]</scope>
    <source>
        <strain evidence="2 3">Mar_2010_102</strain>
    </source>
</reference>
<evidence type="ECO:0000313" key="3">
    <source>
        <dbReference type="Proteomes" id="UP000198858"/>
    </source>
</evidence>
<evidence type="ECO:0000313" key="2">
    <source>
        <dbReference type="EMBL" id="SDR96651.1"/>
    </source>
</evidence>
<dbReference type="SUPFAM" id="SSF55729">
    <property type="entry name" value="Acyl-CoA N-acyltransferases (Nat)"/>
    <property type="match status" value="1"/>
</dbReference>